<evidence type="ECO:0000256" key="4">
    <source>
        <dbReference type="ARBA" id="ARBA00022801"/>
    </source>
</evidence>
<dbReference type="GO" id="GO:0004560">
    <property type="term" value="F:alpha-L-fucosidase activity"/>
    <property type="evidence" value="ECO:0007669"/>
    <property type="project" value="InterPro"/>
</dbReference>
<dbReference type="PATRIC" id="fig|742725.3.peg.861"/>
<dbReference type="Pfam" id="PF01120">
    <property type="entry name" value="Alpha_L_fucos"/>
    <property type="match status" value="1"/>
</dbReference>
<feature type="chain" id="PRO_5003477948" description="alpha-L-fucosidase" evidence="6">
    <location>
        <begin position="24"/>
        <end position="500"/>
    </location>
</feature>
<dbReference type="GeneID" id="92816177"/>
<evidence type="ECO:0000313" key="9">
    <source>
        <dbReference type="Proteomes" id="UP000006008"/>
    </source>
</evidence>
<dbReference type="Gene3D" id="3.20.20.80">
    <property type="entry name" value="Glycosidases"/>
    <property type="match status" value="1"/>
</dbReference>
<dbReference type="EMBL" id="ADLD01000009">
    <property type="protein sequence ID" value="EHB92603.1"/>
    <property type="molecule type" value="Genomic_DNA"/>
</dbReference>
<evidence type="ECO:0000256" key="1">
    <source>
        <dbReference type="ARBA" id="ARBA00007951"/>
    </source>
</evidence>
<dbReference type="PROSITE" id="PS51257">
    <property type="entry name" value="PROKAR_LIPOPROTEIN"/>
    <property type="match status" value="1"/>
</dbReference>
<dbReference type="OrthoDB" id="1389336at2"/>
<dbReference type="RefSeq" id="WP_009133613.1">
    <property type="nucleotide sequence ID" value="NZ_CP102250.1"/>
</dbReference>
<dbReference type="PANTHER" id="PTHR10030:SF37">
    <property type="entry name" value="ALPHA-L-FUCOSIDASE-RELATED"/>
    <property type="match status" value="1"/>
</dbReference>
<comment type="similarity">
    <text evidence="1">Belongs to the glycosyl hydrolase 29 family.</text>
</comment>
<keyword evidence="5" id="KW-0326">Glycosidase</keyword>
<feature type="signal peptide" evidence="6">
    <location>
        <begin position="1"/>
        <end position="23"/>
    </location>
</feature>
<protein>
    <recommendedName>
        <fullName evidence="2">alpha-L-fucosidase</fullName>
        <ecNumber evidence="2">3.2.1.51</ecNumber>
    </recommendedName>
</protein>
<dbReference type="Proteomes" id="UP000006008">
    <property type="component" value="Unassembled WGS sequence"/>
</dbReference>
<evidence type="ECO:0000313" key="8">
    <source>
        <dbReference type="EMBL" id="EHB92603.1"/>
    </source>
</evidence>
<dbReference type="GO" id="GO:0006004">
    <property type="term" value="P:fucose metabolic process"/>
    <property type="evidence" value="ECO:0007669"/>
    <property type="project" value="TreeGrafter"/>
</dbReference>
<feature type="domain" description="Glycoside hydrolase family 29 N-terminal" evidence="7">
    <location>
        <begin position="65"/>
        <end position="364"/>
    </location>
</feature>
<dbReference type="STRING" id="742725.HMPREF9450_00807"/>
<keyword evidence="3 6" id="KW-0732">Signal</keyword>
<dbReference type="SUPFAM" id="SSF51445">
    <property type="entry name" value="(Trans)glycosidases"/>
    <property type="match status" value="1"/>
</dbReference>
<dbReference type="PANTHER" id="PTHR10030">
    <property type="entry name" value="ALPHA-L-FUCOSIDASE"/>
    <property type="match status" value="1"/>
</dbReference>
<gene>
    <name evidence="8" type="ORF">HMPREF9450_00807</name>
</gene>
<keyword evidence="9" id="KW-1185">Reference proteome</keyword>
<evidence type="ECO:0000256" key="2">
    <source>
        <dbReference type="ARBA" id="ARBA00012662"/>
    </source>
</evidence>
<evidence type="ECO:0000256" key="5">
    <source>
        <dbReference type="ARBA" id="ARBA00023295"/>
    </source>
</evidence>
<proteinExistence type="inferred from homology"/>
<dbReference type="InterPro" id="IPR000933">
    <property type="entry name" value="Glyco_hydro_29"/>
</dbReference>
<name>G5H804_9BACT</name>
<evidence type="ECO:0000256" key="6">
    <source>
        <dbReference type="SAM" id="SignalP"/>
    </source>
</evidence>
<dbReference type="AlphaFoldDB" id="G5H804"/>
<dbReference type="SMR" id="G5H804"/>
<sequence length="500" mass="56328">MTKRFLPLLAFLALAGCSGPNNKAEIKLATPSPQQIDFMNNEIGAFFHFTTNTFTGAEHGDGTATPADFNPTKLDVDQWMEAAKSLGAKYAVLTARHEDGFCLWPTKTTEYCVRNSPWKNGRGDVVKEFVEACRRHGIKPGLYFSPNYNGHEIFQPKDRPVEWGKVWDSITNLRWQDSAFVQKYRQLEVDQITELLTDYGPIYQIWMDHWSEKKNCPAVTAAIRKLQPECILTGPDVRSPGNEKGTVVYPSWNPVYTMDSTNNSRAAERVDEPEGPNEYGLLETYKIVGHPNGQFWRSLEAPTADMFNHGGWFWHGPQLPMPMDDRIENYYRSVGLGANLIINLPPDKQGLIPAETVADAKAWGDTIRKLFYGPFIAETETAQPGSEVELTWEKPCRIDHVMLMENIANGQKVANYTLEAFVDGKWQAVVPANRFKYCPEGYNASPGFETIGHKKIDRIVPVVTDKLRFRCTKAAAEPVEIAKFAVWNVGEANPTQTANR</sequence>
<comment type="caution">
    <text evidence="8">The sequence shown here is derived from an EMBL/GenBank/DDBJ whole genome shotgun (WGS) entry which is preliminary data.</text>
</comment>
<dbReference type="InterPro" id="IPR057739">
    <property type="entry name" value="Glyco_hydro_29_N"/>
</dbReference>
<dbReference type="HOGENOM" id="CLU_002934_7_1_10"/>
<reference evidence="8 9" key="1">
    <citation type="submission" date="2011-08" db="EMBL/GenBank/DDBJ databases">
        <title>The Genome Sequence of Alistipes indistinctus YIT 12060.</title>
        <authorList>
            <consortium name="The Broad Institute Genome Sequencing Platform"/>
            <person name="Earl A."/>
            <person name="Ward D."/>
            <person name="Feldgarden M."/>
            <person name="Gevers D."/>
            <person name="Morotomi M."/>
            <person name="Young S.K."/>
            <person name="Zeng Q."/>
            <person name="Gargeya S."/>
            <person name="Fitzgerald M."/>
            <person name="Haas B."/>
            <person name="Abouelleil A."/>
            <person name="Alvarado L."/>
            <person name="Arachchi H.M."/>
            <person name="Berlin A."/>
            <person name="Brown A."/>
            <person name="Chapman S.B."/>
            <person name="Chen Z."/>
            <person name="Dunbar C."/>
            <person name="Freedman E."/>
            <person name="Gearin G."/>
            <person name="Gellesch M."/>
            <person name="Goldberg J."/>
            <person name="Griggs A."/>
            <person name="Gujja S."/>
            <person name="Heiman D."/>
            <person name="Howarth C."/>
            <person name="Larson L."/>
            <person name="Lui A."/>
            <person name="MacDonald P.J.P."/>
            <person name="Montmayeur A."/>
            <person name="Murphy C."/>
            <person name="Neiman D."/>
            <person name="Pearson M."/>
            <person name="Priest M."/>
            <person name="Roberts A."/>
            <person name="Saif S."/>
            <person name="Shea T."/>
            <person name="Shenoy N."/>
            <person name="Sisk P."/>
            <person name="Stolte C."/>
            <person name="Sykes S."/>
            <person name="Wortman J."/>
            <person name="Nusbaum C."/>
            <person name="Birren B."/>
        </authorList>
    </citation>
    <scope>NUCLEOTIDE SEQUENCE [LARGE SCALE GENOMIC DNA]</scope>
    <source>
        <strain evidence="8 9">YIT 12060</strain>
    </source>
</reference>
<dbReference type="GO" id="GO:0016139">
    <property type="term" value="P:glycoside catabolic process"/>
    <property type="evidence" value="ECO:0007669"/>
    <property type="project" value="TreeGrafter"/>
</dbReference>
<evidence type="ECO:0000256" key="3">
    <source>
        <dbReference type="ARBA" id="ARBA00022729"/>
    </source>
</evidence>
<dbReference type="eggNOG" id="COG3669">
    <property type="taxonomic scope" value="Bacteria"/>
</dbReference>
<dbReference type="EC" id="3.2.1.51" evidence="2"/>
<dbReference type="GO" id="GO:0005764">
    <property type="term" value="C:lysosome"/>
    <property type="evidence" value="ECO:0007669"/>
    <property type="project" value="TreeGrafter"/>
</dbReference>
<keyword evidence="4" id="KW-0378">Hydrolase</keyword>
<evidence type="ECO:0000259" key="7">
    <source>
        <dbReference type="Pfam" id="PF01120"/>
    </source>
</evidence>
<dbReference type="InterPro" id="IPR017853">
    <property type="entry name" value="GH"/>
</dbReference>
<dbReference type="SMART" id="SM00812">
    <property type="entry name" value="Alpha_L_fucos"/>
    <property type="match status" value="1"/>
</dbReference>
<organism evidence="8 9">
    <name type="scientific">Alistipes indistinctus YIT 12060</name>
    <dbReference type="NCBI Taxonomy" id="742725"/>
    <lineage>
        <taxon>Bacteria</taxon>
        <taxon>Pseudomonadati</taxon>
        <taxon>Bacteroidota</taxon>
        <taxon>Bacteroidia</taxon>
        <taxon>Bacteroidales</taxon>
        <taxon>Rikenellaceae</taxon>
        <taxon>Alistipes</taxon>
    </lineage>
</organism>
<dbReference type="Gene3D" id="2.60.120.260">
    <property type="entry name" value="Galactose-binding domain-like"/>
    <property type="match status" value="1"/>
</dbReference>
<accession>G5H804</accession>